<evidence type="ECO:0000313" key="1">
    <source>
        <dbReference type="EMBL" id="RCX31738.1"/>
    </source>
</evidence>
<evidence type="ECO:0000313" key="2">
    <source>
        <dbReference type="Proteomes" id="UP000252707"/>
    </source>
</evidence>
<keyword evidence="2" id="KW-1185">Reference proteome</keyword>
<dbReference type="OrthoDB" id="5761531at2"/>
<dbReference type="EMBL" id="QPJY01000002">
    <property type="protein sequence ID" value="RCX31738.1"/>
    <property type="molecule type" value="Genomic_DNA"/>
</dbReference>
<dbReference type="RefSeq" id="WP_114278590.1">
    <property type="nucleotide sequence ID" value="NZ_QPJY01000002.1"/>
</dbReference>
<dbReference type="Pfam" id="PF19630">
    <property type="entry name" value="DUF6134"/>
    <property type="match status" value="1"/>
</dbReference>
<protein>
    <recommendedName>
        <fullName evidence="3">DUF3108 domain-containing protein</fullName>
    </recommendedName>
</protein>
<dbReference type="AlphaFoldDB" id="A0A369CES6"/>
<reference evidence="1 2" key="1">
    <citation type="submission" date="2018-07" db="EMBL/GenBank/DDBJ databases">
        <title>Genomic Encyclopedia of Type Strains, Phase IV (KMG-IV): sequencing the most valuable type-strain genomes for metagenomic binning, comparative biology and taxonomic classification.</title>
        <authorList>
            <person name="Goeker M."/>
        </authorList>
    </citation>
    <scope>NUCLEOTIDE SEQUENCE [LARGE SCALE GENOMIC DNA]</scope>
    <source>
        <strain evidence="1 2">DSM 26407</strain>
    </source>
</reference>
<dbReference type="Proteomes" id="UP000252707">
    <property type="component" value="Unassembled WGS sequence"/>
</dbReference>
<evidence type="ECO:0008006" key="3">
    <source>
        <dbReference type="Google" id="ProtNLM"/>
    </source>
</evidence>
<sequence>MKTLHRSRPALAAGILSALLLWPFLPAAAVETGQLRFAVYLDERPIGWHHYHVTPVRNGYRVRSEAGFEVKLLFLTAYRYEHSSEERWRNGCLEHLEARTDDNGTLHHVEAEGDGRWLRLTRDGGGPTPVTGCVMTFAYWNPAFIGQTRLLNAQTGELVEVAFEPAATALPAAAGPGSRAYRLSAGELDLTLWYSDSMQWLGLESRTGGGRLIRYLRSDLAPPREDAQGREQVS</sequence>
<comment type="caution">
    <text evidence="1">The sequence shown here is derived from an EMBL/GenBank/DDBJ whole genome shotgun (WGS) entry which is preliminary data.</text>
</comment>
<accession>A0A369CES6</accession>
<organism evidence="1 2">
    <name type="scientific">Thioalbus denitrificans</name>
    <dbReference type="NCBI Taxonomy" id="547122"/>
    <lineage>
        <taxon>Bacteria</taxon>
        <taxon>Pseudomonadati</taxon>
        <taxon>Pseudomonadota</taxon>
        <taxon>Gammaproteobacteria</taxon>
        <taxon>Chromatiales</taxon>
        <taxon>Ectothiorhodospiraceae</taxon>
        <taxon>Thioalbus</taxon>
    </lineage>
</organism>
<dbReference type="InterPro" id="IPR045767">
    <property type="entry name" value="DUF6134"/>
</dbReference>
<gene>
    <name evidence="1" type="ORF">DFQ59_10285</name>
</gene>
<proteinExistence type="predicted"/>
<name>A0A369CES6_9GAMM</name>